<feature type="transmembrane region" description="Helical" evidence="1">
    <location>
        <begin position="32"/>
        <end position="50"/>
    </location>
</feature>
<feature type="domain" description="Low molecular weight protein antigen 6 PH" evidence="2">
    <location>
        <begin position="57"/>
        <end position="132"/>
    </location>
</feature>
<dbReference type="Proteomes" id="UP000239415">
    <property type="component" value="Unassembled WGS sequence"/>
</dbReference>
<accession>A0A2T0KBD1</accession>
<evidence type="ECO:0000313" key="4">
    <source>
        <dbReference type="Proteomes" id="UP000239415"/>
    </source>
</evidence>
<name>A0A2T0KBD1_9ACTN</name>
<gene>
    <name evidence="3" type="ORF">CLV67_108303</name>
</gene>
<dbReference type="EMBL" id="PVMZ01000008">
    <property type="protein sequence ID" value="PRX20502.1"/>
    <property type="molecule type" value="Genomic_DNA"/>
</dbReference>
<keyword evidence="4" id="KW-1185">Reference proteome</keyword>
<dbReference type="RefSeq" id="WP_106321127.1">
    <property type="nucleotide sequence ID" value="NZ_BOMO01000083.1"/>
</dbReference>
<evidence type="ECO:0000313" key="3">
    <source>
        <dbReference type="EMBL" id="PRX20502.1"/>
    </source>
</evidence>
<keyword evidence="1" id="KW-1133">Transmembrane helix</keyword>
<feature type="transmembrane region" description="Helical" evidence="1">
    <location>
        <begin position="7"/>
        <end position="26"/>
    </location>
</feature>
<keyword evidence="1" id="KW-0472">Membrane</keyword>
<sequence length="135" mass="14588">MQWRVKPALPVAKLIGAAALPALVAVFAPDDLSRWLIAGIAAAGIVLWAVRDLVVPVRLAADTAGITVVTGFARRRHVPWQQIERVRVESAPRRGRRSGVLEIDAGDSIYTFTEPQVSAMPEEVATELAALREVS</sequence>
<protein>
    <submittedName>
        <fullName evidence="3">PH (Pleckstrin Homology) domain-containing protein</fullName>
    </submittedName>
</protein>
<dbReference type="OrthoDB" id="3213712at2"/>
<evidence type="ECO:0000259" key="2">
    <source>
        <dbReference type="Pfam" id="PF10756"/>
    </source>
</evidence>
<dbReference type="AlphaFoldDB" id="A0A2T0KBD1"/>
<reference evidence="3 4" key="1">
    <citation type="submission" date="2018-03" db="EMBL/GenBank/DDBJ databases">
        <title>Genomic Encyclopedia of Archaeal and Bacterial Type Strains, Phase II (KMG-II): from individual species to whole genera.</title>
        <authorList>
            <person name="Goeker M."/>
        </authorList>
    </citation>
    <scope>NUCLEOTIDE SEQUENCE [LARGE SCALE GENOMIC DNA]</scope>
    <source>
        <strain evidence="3 4">DSM 43146</strain>
    </source>
</reference>
<evidence type="ECO:0000256" key="1">
    <source>
        <dbReference type="SAM" id="Phobius"/>
    </source>
</evidence>
<dbReference type="Pfam" id="PF10756">
    <property type="entry name" value="bPH_6"/>
    <property type="match status" value="1"/>
</dbReference>
<proteinExistence type="predicted"/>
<dbReference type="InterPro" id="IPR019692">
    <property type="entry name" value="CFP-6_PH"/>
</dbReference>
<organism evidence="3 4">
    <name type="scientific">Actinoplanes italicus</name>
    <dbReference type="NCBI Taxonomy" id="113567"/>
    <lineage>
        <taxon>Bacteria</taxon>
        <taxon>Bacillati</taxon>
        <taxon>Actinomycetota</taxon>
        <taxon>Actinomycetes</taxon>
        <taxon>Micromonosporales</taxon>
        <taxon>Micromonosporaceae</taxon>
        <taxon>Actinoplanes</taxon>
    </lineage>
</organism>
<keyword evidence="1" id="KW-0812">Transmembrane</keyword>
<comment type="caution">
    <text evidence="3">The sequence shown here is derived from an EMBL/GenBank/DDBJ whole genome shotgun (WGS) entry which is preliminary data.</text>
</comment>